<dbReference type="InterPro" id="IPR034085">
    <property type="entry name" value="TOG"/>
</dbReference>
<evidence type="ECO:0000256" key="5">
    <source>
        <dbReference type="ARBA" id="ARBA00022776"/>
    </source>
</evidence>
<feature type="region of interest" description="Disordered" evidence="6">
    <location>
        <begin position="701"/>
        <end position="736"/>
    </location>
</feature>
<dbReference type="SMART" id="SM01349">
    <property type="entry name" value="TOG"/>
    <property type="match status" value="1"/>
</dbReference>
<evidence type="ECO:0000256" key="1">
    <source>
        <dbReference type="ARBA" id="ARBA00004186"/>
    </source>
</evidence>
<proteinExistence type="inferred from homology"/>
<sequence>MGTKDGNRIPIVKITTIKELERELASLAKAFAGKETEANWEAREKAILQLRALIQAKSDEWRITLAKAIHDLTDAITKAIQSLRTTLALEALKLTSDIAQYLGRHLDAYTTDQLLMCLIRLAGSAKKIMASSSLATTTTFLSSTPYRQKVMQHLHAMLNEKNSQVRHAGANYLKTVVESHSTSPSMGRPANLDLLDKCLKKGLQDATPMVKDLMRQIFAIYETHWPDRATNLAKTLDNVTQRQLSQVTTAMATSSAAASISNLPRRPASAPRTKISKTPTVSYSSTSPSLSRLSSGTSSSRDSTSSIPGRTPSTTSTTSTASSDSKPSLIPRRTTSSSVKNSAPSSSRSGQSTLPQAAPPRDRTSSFNMGVASSLHMLRSNDNAMKCRGIRNLSEKLRQYPHDPRDDSLPSSIPSKADLAPIILGYLTDQENDRLLHETLMSWDSLAGLFLRALRFEHYAAPLLWRCHSGDAEEQAIYQRGIQKLKLLLARSDPDLAERLLERLVKVNHEQHDPQKKDILCVGFLEWMDELVCDFVGLGSEPDPELLADIGGAHWSAMVSGESVAALWFDDKNNAQRCLSELFPWLDRIDDTSPMYAALMTLVGRLRLANERVFESLSPSYPRAMAKLSRRPFELDDLDSSLGTIRLEDLPSGTFEGAEEEDSMMMMMMEEEGTTGATQDMANIQLAQQDMITDLSVDCPINDKKKSARSPPGSPDDTKGLGQIKRRRRGASLPQHPEGQVQLIRDTLEAIKDRSVDALMLVQLGRLSAATKTPESPHNPHTLWTPDIYLDMVECLIQLLSSTVEFPRNEAISLTQAILTNQGDLLAICPPTSQTRLSQALLDLMENETTIEVQETLTLLSMQATDPQVIWGLLRGEKDSKKQAFLYSLVGKQTASLPKSVLRDSLNNRGGARILLQGFNHPDSAVRRSSVQALVGVQQSLGDEYMKKYVTPWLRKDQMTLLQQYVGQYQASRPNDTSR</sequence>
<dbReference type="OMA" id="HGSIATH"/>
<evidence type="ECO:0000313" key="8">
    <source>
        <dbReference type="EMBL" id="ORZ01778.1"/>
    </source>
</evidence>
<dbReference type="Pfam" id="PF12348">
    <property type="entry name" value="CLASP_N"/>
    <property type="match status" value="1"/>
</dbReference>
<comment type="subcellular location">
    <subcellularLocation>
        <location evidence="1">Cytoplasm</location>
        <location evidence="1">Cytoskeleton</location>
        <location evidence="1">Spindle</location>
    </subcellularLocation>
</comment>
<organism evidence="8 9">
    <name type="scientific">Syncephalastrum racemosum</name>
    <name type="common">Filamentous fungus</name>
    <dbReference type="NCBI Taxonomy" id="13706"/>
    <lineage>
        <taxon>Eukaryota</taxon>
        <taxon>Fungi</taxon>
        <taxon>Fungi incertae sedis</taxon>
        <taxon>Mucoromycota</taxon>
        <taxon>Mucoromycotina</taxon>
        <taxon>Mucoromycetes</taxon>
        <taxon>Mucorales</taxon>
        <taxon>Syncephalastraceae</taxon>
        <taxon>Syncephalastrum</taxon>
    </lineage>
</organism>
<keyword evidence="3" id="KW-0132">Cell division</keyword>
<dbReference type="AlphaFoldDB" id="A0A1X2HQX5"/>
<dbReference type="OrthoDB" id="46159at2759"/>
<dbReference type="GO" id="GO:0008017">
    <property type="term" value="F:microtubule binding"/>
    <property type="evidence" value="ECO:0007669"/>
    <property type="project" value="TreeGrafter"/>
</dbReference>
<name>A0A1X2HQX5_SYNRA</name>
<dbReference type="GO" id="GO:1990023">
    <property type="term" value="C:mitotic spindle midzone"/>
    <property type="evidence" value="ECO:0007669"/>
    <property type="project" value="TreeGrafter"/>
</dbReference>
<feature type="compositionally biased region" description="Low complexity" evidence="6">
    <location>
        <begin position="336"/>
        <end position="349"/>
    </location>
</feature>
<dbReference type="EMBL" id="MCGN01000002">
    <property type="protein sequence ID" value="ORZ01778.1"/>
    <property type="molecule type" value="Genomic_DNA"/>
</dbReference>
<evidence type="ECO:0000256" key="3">
    <source>
        <dbReference type="ARBA" id="ARBA00022618"/>
    </source>
</evidence>
<dbReference type="InParanoid" id="A0A1X2HQX5"/>
<dbReference type="GO" id="GO:0051301">
    <property type="term" value="P:cell division"/>
    <property type="evidence" value="ECO:0007669"/>
    <property type="project" value="UniProtKB-KW"/>
</dbReference>
<dbReference type="PANTHER" id="PTHR21567">
    <property type="entry name" value="CLASP"/>
    <property type="match status" value="1"/>
</dbReference>
<dbReference type="InterPro" id="IPR016024">
    <property type="entry name" value="ARM-type_fold"/>
</dbReference>
<reference evidence="8 9" key="1">
    <citation type="submission" date="2016-07" db="EMBL/GenBank/DDBJ databases">
        <title>Pervasive Adenine N6-methylation of Active Genes in Fungi.</title>
        <authorList>
            <consortium name="DOE Joint Genome Institute"/>
            <person name="Mondo S.J."/>
            <person name="Dannebaum R.O."/>
            <person name="Kuo R.C."/>
            <person name="Labutti K."/>
            <person name="Haridas S."/>
            <person name="Kuo A."/>
            <person name="Salamov A."/>
            <person name="Ahrendt S.R."/>
            <person name="Lipzen A."/>
            <person name="Sullivan W."/>
            <person name="Andreopoulos W.B."/>
            <person name="Clum A."/>
            <person name="Lindquist E."/>
            <person name="Daum C."/>
            <person name="Ramamoorthy G.K."/>
            <person name="Gryganskyi A."/>
            <person name="Culley D."/>
            <person name="Magnuson J.K."/>
            <person name="James T.Y."/>
            <person name="O'Malley M.A."/>
            <person name="Stajich J.E."/>
            <person name="Spatafora J.W."/>
            <person name="Visel A."/>
            <person name="Grigoriev I.V."/>
        </authorList>
    </citation>
    <scope>NUCLEOTIDE SEQUENCE [LARGE SCALE GENOMIC DNA]</scope>
    <source>
        <strain evidence="8 9">NRRL 2496</strain>
    </source>
</reference>
<accession>A0A1X2HQX5</accession>
<dbReference type="InterPro" id="IPR024395">
    <property type="entry name" value="CLASP_N_dom"/>
</dbReference>
<feature type="domain" description="TOG" evidence="7">
    <location>
        <begin position="16"/>
        <end position="260"/>
    </location>
</feature>
<dbReference type="Proteomes" id="UP000242180">
    <property type="component" value="Unassembled WGS sequence"/>
</dbReference>
<gene>
    <name evidence="8" type="ORF">BCR43DRAFT_487497</name>
</gene>
<keyword evidence="5" id="KW-0131">Cell cycle</keyword>
<dbReference type="STRING" id="13706.A0A1X2HQX5"/>
<evidence type="ECO:0000256" key="6">
    <source>
        <dbReference type="SAM" id="MobiDB-lite"/>
    </source>
</evidence>
<keyword evidence="5" id="KW-0498">Mitosis</keyword>
<keyword evidence="4" id="KW-0493">Microtubule</keyword>
<comment type="caution">
    <text evidence="8">The sequence shown here is derived from an EMBL/GenBank/DDBJ whole genome shotgun (WGS) entry which is preliminary data.</text>
</comment>
<dbReference type="GO" id="GO:0090307">
    <property type="term" value="P:mitotic spindle assembly"/>
    <property type="evidence" value="ECO:0007669"/>
    <property type="project" value="TreeGrafter"/>
</dbReference>
<dbReference type="GO" id="GO:0005815">
    <property type="term" value="C:microtubule organizing center"/>
    <property type="evidence" value="ECO:0007669"/>
    <property type="project" value="TreeGrafter"/>
</dbReference>
<feature type="region of interest" description="Disordered" evidence="6">
    <location>
        <begin position="254"/>
        <end position="367"/>
    </location>
</feature>
<comment type="similarity">
    <text evidence="2">Belongs to the CLASP family.</text>
</comment>
<evidence type="ECO:0000256" key="2">
    <source>
        <dbReference type="ARBA" id="ARBA00009549"/>
    </source>
</evidence>
<evidence type="ECO:0000313" key="9">
    <source>
        <dbReference type="Proteomes" id="UP000242180"/>
    </source>
</evidence>
<feature type="compositionally biased region" description="Low complexity" evidence="6">
    <location>
        <begin position="276"/>
        <end position="328"/>
    </location>
</feature>
<dbReference type="PANTHER" id="PTHR21567:SF9">
    <property type="entry name" value="CLIP-ASSOCIATING PROTEIN"/>
    <property type="match status" value="1"/>
</dbReference>
<dbReference type="GO" id="GO:0005876">
    <property type="term" value="C:spindle microtubule"/>
    <property type="evidence" value="ECO:0007669"/>
    <property type="project" value="TreeGrafter"/>
</dbReference>
<dbReference type="SUPFAM" id="SSF48371">
    <property type="entry name" value="ARM repeat"/>
    <property type="match status" value="1"/>
</dbReference>
<protein>
    <submittedName>
        <fullName evidence="8">Clasp N terminal-domain-containing protein</fullName>
    </submittedName>
</protein>
<dbReference type="GO" id="GO:0005881">
    <property type="term" value="C:cytoplasmic microtubule"/>
    <property type="evidence" value="ECO:0007669"/>
    <property type="project" value="TreeGrafter"/>
</dbReference>
<keyword evidence="9" id="KW-1185">Reference proteome</keyword>
<evidence type="ECO:0000256" key="4">
    <source>
        <dbReference type="ARBA" id="ARBA00022701"/>
    </source>
</evidence>
<dbReference type="Gene3D" id="1.25.10.10">
    <property type="entry name" value="Leucine-rich Repeat Variant"/>
    <property type="match status" value="2"/>
</dbReference>
<dbReference type="InterPro" id="IPR011989">
    <property type="entry name" value="ARM-like"/>
</dbReference>
<evidence type="ECO:0000259" key="7">
    <source>
        <dbReference type="SMART" id="SM01349"/>
    </source>
</evidence>